<dbReference type="HAMAP" id="MF_00063">
    <property type="entry name" value="CysH"/>
    <property type="match status" value="1"/>
</dbReference>
<protein>
    <recommendedName>
        <fullName evidence="4">Thioredoxin domain-containing protein</fullName>
    </recommendedName>
</protein>
<dbReference type="Proteomes" id="UP000011087">
    <property type="component" value="Unassembled WGS sequence"/>
</dbReference>
<dbReference type="NCBIfam" id="NF002537">
    <property type="entry name" value="PRK02090.1"/>
    <property type="match status" value="1"/>
</dbReference>
<dbReference type="OrthoDB" id="7869097at2759"/>
<dbReference type="Gene3D" id="3.40.30.10">
    <property type="entry name" value="Glutaredoxin"/>
    <property type="match status" value="1"/>
</dbReference>
<dbReference type="GeneID" id="17299117"/>
<dbReference type="SUPFAM" id="SSF52402">
    <property type="entry name" value="Adenine nucleotide alpha hydrolases-like"/>
    <property type="match status" value="1"/>
</dbReference>
<dbReference type="AlphaFoldDB" id="L1J2C2"/>
<keyword evidence="2" id="KW-0560">Oxidoreductase</keyword>
<dbReference type="Pfam" id="PF00085">
    <property type="entry name" value="Thioredoxin"/>
    <property type="match status" value="1"/>
</dbReference>
<dbReference type="STRING" id="905079.L1J2C2"/>
<dbReference type="EMBL" id="JH993016">
    <property type="protein sequence ID" value="EKX42452.1"/>
    <property type="molecule type" value="Genomic_DNA"/>
</dbReference>
<dbReference type="InterPro" id="IPR017937">
    <property type="entry name" value="Thioredoxin_CS"/>
</dbReference>
<dbReference type="InterPro" id="IPR014729">
    <property type="entry name" value="Rossmann-like_a/b/a_fold"/>
</dbReference>
<dbReference type="PROSITE" id="PS51352">
    <property type="entry name" value="THIOREDOXIN_2"/>
    <property type="match status" value="1"/>
</dbReference>
<dbReference type="InterPro" id="IPR002500">
    <property type="entry name" value="PAPS_reduct_dom"/>
</dbReference>
<dbReference type="GO" id="GO:0004604">
    <property type="term" value="F:phosphoadenylyl-sulfate reductase (thioredoxin) activity"/>
    <property type="evidence" value="ECO:0007669"/>
    <property type="project" value="InterPro"/>
</dbReference>
<dbReference type="RefSeq" id="XP_005829432.1">
    <property type="nucleotide sequence ID" value="XM_005829375.1"/>
</dbReference>
<dbReference type="InterPro" id="IPR004511">
    <property type="entry name" value="PAPS/APS_Rdtase"/>
</dbReference>
<dbReference type="OMA" id="QAMETSY"/>
<dbReference type="InterPro" id="IPR013766">
    <property type="entry name" value="Thioredoxin_domain"/>
</dbReference>
<dbReference type="PROSITE" id="PS00194">
    <property type="entry name" value="THIOREDOXIN_1"/>
    <property type="match status" value="1"/>
</dbReference>
<keyword evidence="7" id="KW-1185">Reference proteome</keyword>
<evidence type="ECO:0000313" key="7">
    <source>
        <dbReference type="Proteomes" id="UP000011087"/>
    </source>
</evidence>
<dbReference type="Gene3D" id="3.40.50.620">
    <property type="entry name" value="HUPs"/>
    <property type="match status" value="1"/>
</dbReference>
<dbReference type="eggNOG" id="KOG0189">
    <property type="taxonomic scope" value="Eukaryota"/>
</dbReference>
<dbReference type="PANTHER" id="PTHR46509">
    <property type="entry name" value="PHOSPHOADENOSINE PHOSPHOSULFATE REDUCTASE"/>
    <property type="match status" value="1"/>
</dbReference>
<gene>
    <name evidence="5" type="ORF">GUITHDRAFT_164091</name>
</gene>
<comment type="similarity">
    <text evidence="1">Belongs to the PAPS reductase family. CysH subfamily.</text>
</comment>
<dbReference type="eggNOG" id="KOG0190">
    <property type="taxonomic scope" value="Eukaryota"/>
</dbReference>
<dbReference type="GO" id="GO:0005737">
    <property type="term" value="C:cytoplasm"/>
    <property type="evidence" value="ECO:0007669"/>
    <property type="project" value="TreeGrafter"/>
</dbReference>
<dbReference type="Pfam" id="PF01507">
    <property type="entry name" value="PAPS_reduct"/>
    <property type="match status" value="1"/>
</dbReference>
<dbReference type="GO" id="GO:0019379">
    <property type="term" value="P:sulfate assimilation, phosphoadenylyl sulfate reduction by phosphoadenylyl-sulfate reductase (thioredoxin)"/>
    <property type="evidence" value="ECO:0007669"/>
    <property type="project" value="InterPro"/>
</dbReference>
<feature type="domain" description="Thioredoxin" evidence="4">
    <location>
        <begin position="362"/>
        <end position="505"/>
    </location>
</feature>
<sequence length="518" mass="60217">MAGELGKEWKKRTAKMEKLLGMRRYGNRWWIFKVCIAVGLCLLALSSLYKWVSVSGDDEQYQVNFHSHTFGTGLQSGSNDHVRKHAKQTGVVTSELLEVLEDTGTSTLSDAIDFLNSKFGALPISQQPVEVLKWAARVLPRRRWAQVTSFGLSGLVITDILVKEKLIHRAEVVTIDTLHLFPETYDLIDKAKAHYHLDKLKVYRCKHATTRKEFETKYGSKLYRGDPLLYDFVSKIEPMKRALNELRIVAWITGRRRSQGGERQFLKLFEIDKGDGRLKINPLTHWSREDVWEYVTRNQIPYNKLHDQGYFSIGDEMSTAKATPEMGERAGRWLGENRTECGIHHSQHAESMEGMMKQAERVRAGYVWEQGALRRAKEAGITQVTEENFEEEVVKSTKHILLEIYAPWCPHCRNLEPQFNALAHFLREKEKTRDPNSWTNPGPIKLARMDGYQNKIPARWSKMIQFDSYPSIYLVYRGMQIKPSRYLEKSHEAEDMERWIRFEIHRMERVRADLASLQ</sequence>
<dbReference type="PANTHER" id="PTHR46509:SF1">
    <property type="entry name" value="PHOSPHOADENOSINE PHOSPHOSULFATE REDUCTASE"/>
    <property type="match status" value="1"/>
</dbReference>
<organism evidence="5">
    <name type="scientific">Guillardia theta (strain CCMP2712)</name>
    <name type="common">Cryptophyte</name>
    <dbReference type="NCBI Taxonomy" id="905079"/>
    <lineage>
        <taxon>Eukaryota</taxon>
        <taxon>Cryptophyceae</taxon>
        <taxon>Pyrenomonadales</taxon>
        <taxon>Geminigeraceae</taxon>
        <taxon>Guillardia</taxon>
    </lineage>
</organism>
<dbReference type="PaxDb" id="55529-EKX42452"/>
<evidence type="ECO:0000313" key="5">
    <source>
        <dbReference type="EMBL" id="EKX42452.1"/>
    </source>
</evidence>
<dbReference type="InterPro" id="IPR036249">
    <property type="entry name" value="Thioredoxin-like_sf"/>
</dbReference>
<evidence type="ECO:0000256" key="1">
    <source>
        <dbReference type="ARBA" id="ARBA00009732"/>
    </source>
</evidence>
<accession>L1J2C2</accession>
<dbReference type="NCBIfam" id="TIGR00434">
    <property type="entry name" value="cysH"/>
    <property type="match status" value="1"/>
</dbReference>
<dbReference type="KEGG" id="gtt:GUITHDRAFT_164091"/>
<dbReference type="EnsemblProtists" id="EKX42452">
    <property type="protein sequence ID" value="EKX42452"/>
    <property type="gene ID" value="GUITHDRAFT_164091"/>
</dbReference>
<proteinExistence type="inferred from homology"/>
<name>L1J2C2_GUITC</name>
<comment type="pathway">
    <text evidence="3">Sulfur metabolism; hydrogen sulfide biosynthesis; sulfite from sulfate.</text>
</comment>
<evidence type="ECO:0000256" key="2">
    <source>
        <dbReference type="ARBA" id="ARBA00023002"/>
    </source>
</evidence>
<dbReference type="HOGENOM" id="CLU_526250_0_0_1"/>
<dbReference type="SUPFAM" id="SSF52833">
    <property type="entry name" value="Thioredoxin-like"/>
    <property type="match status" value="1"/>
</dbReference>
<reference evidence="7" key="2">
    <citation type="submission" date="2012-11" db="EMBL/GenBank/DDBJ databases">
        <authorList>
            <person name="Kuo A."/>
            <person name="Curtis B.A."/>
            <person name="Tanifuji G."/>
            <person name="Burki F."/>
            <person name="Gruber A."/>
            <person name="Irimia M."/>
            <person name="Maruyama S."/>
            <person name="Arias M.C."/>
            <person name="Ball S.G."/>
            <person name="Gile G.H."/>
            <person name="Hirakawa Y."/>
            <person name="Hopkins J.F."/>
            <person name="Rensing S.A."/>
            <person name="Schmutz J."/>
            <person name="Symeonidi A."/>
            <person name="Elias M."/>
            <person name="Eveleigh R.J."/>
            <person name="Herman E.K."/>
            <person name="Klute M.J."/>
            <person name="Nakayama T."/>
            <person name="Obornik M."/>
            <person name="Reyes-Prieto A."/>
            <person name="Armbrust E.V."/>
            <person name="Aves S.J."/>
            <person name="Beiko R.G."/>
            <person name="Coutinho P."/>
            <person name="Dacks J.B."/>
            <person name="Durnford D.G."/>
            <person name="Fast N.M."/>
            <person name="Green B.R."/>
            <person name="Grisdale C."/>
            <person name="Hempe F."/>
            <person name="Henrissat B."/>
            <person name="Hoppner M.P."/>
            <person name="Ishida K.-I."/>
            <person name="Kim E."/>
            <person name="Koreny L."/>
            <person name="Kroth P.G."/>
            <person name="Liu Y."/>
            <person name="Malik S.-B."/>
            <person name="Maier U.G."/>
            <person name="McRose D."/>
            <person name="Mock T."/>
            <person name="Neilson J.A."/>
            <person name="Onodera N.T."/>
            <person name="Poole A.M."/>
            <person name="Pritham E.J."/>
            <person name="Richards T.A."/>
            <person name="Rocap G."/>
            <person name="Roy S.W."/>
            <person name="Sarai C."/>
            <person name="Schaack S."/>
            <person name="Shirato S."/>
            <person name="Slamovits C.H."/>
            <person name="Spencer D.F."/>
            <person name="Suzuki S."/>
            <person name="Worden A.Z."/>
            <person name="Zauner S."/>
            <person name="Barry K."/>
            <person name="Bell C."/>
            <person name="Bharti A.K."/>
            <person name="Crow J.A."/>
            <person name="Grimwood J."/>
            <person name="Kramer R."/>
            <person name="Lindquist E."/>
            <person name="Lucas S."/>
            <person name="Salamov A."/>
            <person name="McFadden G.I."/>
            <person name="Lane C.E."/>
            <person name="Keeling P.J."/>
            <person name="Gray M.W."/>
            <person name="Grigoriev I.V."/>
            <person name="Archibald J.M."/>
        </authorList>
    </citation>
    <scope>NUCLEOTIDE SEQUENCE</scope>
    <source>
        <strain evidence="7">CCMP2712</strain>
    </source>
</reference>
<evidence type="ECO:0000259" key="4">
    <source>
        <dbReference type="PROSITE" id="PS51352"/>
    </source>
</evidence>
<evidence type="ECO:0000256" key="3">
    <source>
        <dbReference type="ARBA" id="ARBA00024327"/>
    </source>
</evidence>
<reference evidence="6" key="3">
    <citation type="submission" date="2016-03" db="UniProtKB">
        <authorList>
            <consortium name="EnsemblProtists"/>
        </authorList>
    </citation>
    <scope>IDENTIFICATION</scope>
</reference>
<reference evidence="5 7" key="1">
    <citation type="journal article" date="2012" name="Nature">
        <title>Algal genomes reveal evolutionary mosaicism and the fate of nucleomorphs.</title>
        <authorList>
            <consortium name="DOE Joint Genome Institute"/>
            <person name="Curtis B.A."/>
            <person name="Tanifuji G."/>
            <person name="Burki F."/>
            <person name="Gruber A."/>
            <person name="Irimia M."/>
            <person name="Maruyama S."/>
            <person name="Arias M.C."/>
            <person name="Ball S.G."/>
            <person name="Gile G.H."/>
            <person name="Hirakawa Y."/>
            <person name="Hopkins J.F."/>
            <person name="Kuo A."/>
            <person name="Rensing S.A."/>
            <person name="Schmutz J."/>
            <person name="Symeonidi A."/>
            <person name="Elias M."/>
            <person name="Eveleigh R.J."/>
            <person name="Herman E.K."/>
            <person name="Klute M.J."/>
            <person name="Nakayama T."/>
            <person name="Obornik M."/>
            <person name="Reyes-Prieto A."/>
            <person name="Armbrust E.V."/>
            <person name="Aves S.J."/>
            <person name="Beiko R.G."/>
            <person name="Coutinho P."/>
            <person name="Dacks J.B."/>
            <person name="Durnford D.G."/>
            <person name="Fast N.M."/>
            <person name="Green B.R."/>
            <person name="Grisdale C.J."/>
            <person name="Hempel F."/>
            <person name="Henrissat B."/>
            <person name="Hoppner M.P."/>
            <person name="Ishida K."/>
            <person name="Kim E."/>
            <person name="Koreny L."/>
            <person name="Kroth P.G."/>
            <person name="Liu Y."/>
            <person name="Malik S.B."/>
            <person name="Maier U.G."/>
            <person name="McRose D."/>
            <person name="Mock T."/>
            <person name="Neilson J.A."/>
            <person name="Onodera N.T."/>
            <person name="Poole A.M."/>
            <person name="Pritham E.J."/>
            <person name="Richards T.A."/>
            <person name="Rocap G."/>
            <person name="Roy S.W."/>
            <person name="Sarai C."/>
            <person name="Schaack S."/>
            <person name="Shirato S."/>
            <person name="Slamovits C.H."/>
            <person name="Spencer D.F."/>
            <person name="Suzuki S."/>
            <person name="Worden A.Z."/>
            <person name="Zauner S."/>
            <person name="Barry K."/>
            <person name="Bell C."/>
            <person name="Bharti A.K."/>
            <person name="Crow J.A."/>
            <person name="Grimwood J."/>
            <person name="Kramer R."/>
            <person name="Lindquist E."/>
            <person name="Lucas S."/>
            <person name="Salamov A."/>
            <person name="McFadden G.I."/>
            <person name="Lane C.E."/>
            <person name="Keeling P.J."/>
            <person name="Gray M.W."/>
            <person name="Grigoriev I.V."/>
            <person name="Archibald J.M."/>
        </authorList>
    </citation>
    <scope>NUCLEOTIDE SEQUENCE</scope>
    <source>
        <strain evidence="5 7">CCMP2712</strain>
    </source>
</reference>
<evidence type="ECO:0000313" key="6">
    <source>
        <dbReference type="EnsemblProtists" id="EKX42452"/>
    </source>
</evidence>
<dbReference type="CDD" id="cd23945">
    <property type="entry name" value="PAPS_reductase"/>
    <property type="match status" value="1"/>
</dbReference>